<gene>
    <name evidence="3" type="ORF">NCTC13335_01178</name>
</gene>
<evidence type="ECO:0000256" key="1">
    <source>
        <dbReference type="SAM" id="MobiDB-lite"/>
    </source>
</evidence>
<feature type="chain" id="PRO_5016969734" description="Lipoprotein" evidence="2">
    <location>
        <begin position="19"/>
        <end position="98"/>
    </location>
</feature>
<organism evidence="3 4">
    <name type="scientific">Haemophilus pittmaniae</name>
    <dbReference type="NCBI Taxonomy" id="249188"/>
    <lineage>
        <taxon>Bacteria</taxon>
        <taxon>Pseudomonadati</taxon>
        <taxon>Pseudomonadota</taxon>
        <taxon>Gammaproteobacteria</taxon>
        <taxon>Pasteurellales</taxon>
        <taxon>Pasteurellaceae</taxon>
        <taxon>Haemophilus</taxon>
    </lineage>
</organism>
<name>A0A377J0B4_9PAST</name>
<evidence type="ECO:0000313" key="4">
    <source>
        <dbReference type="Proteomes" id="UP000255264"/>
    </source>
</evidence>
<evidence type="ECO:0008006" key="5">
    <source>
        <dbReference type="Google" id="ProtNLM"/>
    </source>
</evidence>
<feature type="signal peptide" evidence="2">
    <location>
        <begin position="1"/>
        <end position="18"/>
    </location>
</feature>
<dbReference type="AlphaFoldDB" id="A0A377J0B4"/>
<accession>A0A377J0B4</accession>
<proteinExistence type="predicted"/>
<reference evidence="3 4" key="1">
    <citation type="submission" date="2018-06" db="EMBL/GenBank/DDBJ databases">
        <authorList>
            <consortium name="Pathogen Informatics"/>
            <person name="Doyle S."/>
        </authorList>
    </citation>
    <scope>NUCLEOTIDE SEQUENCE [LARGE SCALE GENOMIC DNA]</scope>
    <source>
        <strain evidence="3 4">NCTC13335</strain>
    </source>
</reference>
<evidence type="ECO:0000256" key="2">
    <source>
        <dbReference type="SAM" id="SignalP"/>
    </source>
</evidence>
<dbReference type="RefSeq" id="WP_181811478.1">
    <property type="nucleotide sequence ID" value="NZ_UGHS01000004.1"/>
</dbReference>
<dbReference type="EMBL" id="UGHS01000004">
    <property type="protein sequence ID" value="STO93310.1"/>
    <property type="molecule type" value="Genomic_DNA"/>
</dbReference>
<evidence type="ECO:0000313" key="3">
    <source>
        <dbReference type="EMBL" id="STO93310.1"/>
    </source>
</evidence>
<sequence>MKKILCAIAVTFYLSACTAPQPATPSQPVYDMRAVQRYQNQVASGHTVSAKDKARVAQQGEDPMPMNRSDNRTKYSRGGVYTPVVVPTIGLGYHRHRW</sequence>
<dbReference type="Proteomes" id="UP000255264">
    <property type="component" value="Unassembled WGS sequence"/>
</dbReference>
<feature type="region of interest" description="Disordered" evidence="1">
    <location>
        <begin position="42"/>
        <end position="78"/>
    </location>
</feature>
<protein>
    <recommendedName>
        <fullName evidence="5">Lipoprotein</fullName>
    </recommendedName>
</protein>
<keyword evidence="2" id="KW-0732">Signal</keyword>
<keyword evidence="4" id="KW-1185">Reference proteome</keyword>